<dbReference type="Proteomes" id="UP000015105">
    <property type="component" value="Chromosome 5D"/>
</dbReference>
<feature type="region of interest" description="Disordered" evidence="1">
    <location>
        <begin position="1"/>
        <end position="77"/>
    </location>
</feature>
<dbReference type="Gramene" id="AET5Gv20437100.1">
    <property type="protein sequence ID" value="AET5Gv20437100.1"/>
    <property type="gene ID" value="AET5Gv20437100"/>
</dbReference>
<accession>A0A453KJN8</accession>
<reference evidence="2" key="4">
    <citation type="submission" date="2019-03" db="UniProtKB">
        <authorList>
            <consortium name="EnsemblPlants"/>
        </authorList>
    </citation>
    <scope>IDENTIFICATION</scope>
</reference>
<proteinExistence type="predicted"/>
<reference evidence="2" key="5">
    <citation type="journal article" date="2021" name="G3 (Bethesda)">
        <title>Aegilops tauschii genome assembly Aet v5.0 features greater sequence contiguity and improved annotation.</title>
        <authorList>
            <person name="Wang L."/>
            <person name="Zhu T."/>
            <person name="Rodriguez J.C."/>
            <person name="Deal K.R."/>
            <person name="Dubcovsky J."/>
            <person name="McGuire P.E."/>
            <person name="Lux T."/>
            <person name="Spannagl M."/>
            <person name="Mayer K.F.X."/>
            <person name="Baldrich P."/>
            <person name="Meyers B.C."/>
            <person name="Huo N."/>
            <person name="Gu Y.Q."/>
            <person name="Zhou H."/>
            <person name="Devos K.M."/>
            <person name="Bennetzen J.L."/>
            <person name="Unver T."/>
            <person name="Budak H."/>
            <person name="Gulick P.J."/>
            <person name="Galiba G."/>
            <person name="Kalapos B."/>
            <person name="Nelson D.R."/>
            <person name="Li P."/>
            <person name="You F.M."/>
            <person name="Luo M.C."/>
            <person name="Dvorak J."/>
        </authorList>
    </citation>
    <scope>NUCLEOTIDE SEQUENCE [LARGE SCALE GENOMIC DNA]</scope>
    <source>
        <strain evidence="2">cv. AL8/78</strain>
    </source>
</reference>
<reference evidence="3" key="2">
    <citation type="journal article" date="2017" name="Nat. Plants">
        <title>The Aegilops tauschii genome reveals multiple impacts of transposons.</title>
        <authorList>
            <person name="Zhao G."/>
            <person name="Zou C."/>
            <person name="Li K."/>
            <person name="Wang K."/>
            <person name="Li T."/>
            <person name="Gao L."/>
            <person name="Zhang X."/>
            <person name="Wang H."/>
            <person name="Yang Z."/>
            <person name="Liu X."/>
            <person name="Jiang W."/>
            <person name="Mao L."/>
            <person name="Kong X."/>
            <person name="Jiao Y."/>
            <person name="Jia J."/>
        </authorList>
    </citation>
    <scope>NUCLEOTIDE SEQUENCE [LARGE SCALE GENOMIC DNA]</scope>
    <source>
        <strain evidence="3">cv. AL8/78</strain>
    </source>
</reference>
<organism evidence="2 3">
    <name type="scientific">Aegilops tauschii subsp. strangulata</name>
    <name type="common">Goatgrass</name>
    <dbReference type="NCBI Taxonomy" id="200361"/>
    <lineage>
        <taxon>Eukaryota</taxon>
        <taxon>Viridiplantae</taxon>
        <taxon>Streptophyta</taxon>
        <taxon>Embryophyta</taxon>
        <taxon>Tracheophyta</taxon>
        <taxon>Spermatophyta</taxon>
        <taxon>Magnoliopsida</taxon>
        <taxon>Liliopsida</taxon>
        <taxon>Poales</taxon>
        <taxon>Poaceae</taxon>
        <taxon>BOP clade</taxon>
        <taxon>Pooideae</taxon>
        <taxon>Triticodae</taxon>
        <taxon>Triticeae</taxon>
        <taxon>Triticinae</taxon>
        <taxon>Aegilops</taxon>
    </lineage>
</organism>
<reference evidence="2" key="3">
    <citation type="journal article" date="2017" name="Nature">
        <title>Genome sequence of the progenitor of the wheat D genome Aegilops tauschii.</title>
        <authorList>
            <person name="Luo M.C."/>
            <person name="Gu Y.Q."/>
            <person name="Puiu D."/>
            <person name="Wang H."/>
            <person name="Twardziok S.O."/>
            <person name="Deal K.R."/>
            <person name="Huo N."/>
            <person name="Zhu T."/>
            <person name="Wang L."/>
            <person name="Wang Y."/>
            <person name="McGuire P.E."/>
            <person name="Liu S."/>
            <person name="Long H."/>
            <person name="Ramasamy R.K."/>
            <person name="Rodriguez J.C."/>
            <person name="Van S.L."/>
            <person name="Yuan L."/>
            <person name="Wang Z."/>
            <person name="Xia Z."/>
            <person name="Xiao L."/>
            <person name="Anderson O.D."/>
            <person name="Ouyang S."/>
            <person name="Liang Y."/>
            <person name="Zimin A.V."/>
            <person name="Pertea G."/>
            <person name="Qi P."/>
            <person name="Bennetzen J.L."/>
            <person name="Dai X."/>
            <person name="Dawson M.W."/>
            <person name="Muller H.G."/>
            <person name="Kugler K."/>
            <person name="Rivarola-Duarte L."/>
            <person name="Spannagl M."/>
            <person name="Mayer K.F.X."/>
            <person name="Lu F.H."/>
            <person name="Bevan M.W."/>
            <person name="Leroy P."/>
            <person name="Li P."/>
            <person name="You F.M."/>
            <person name="Sun Q."/>
            <person name="Liu Z."/>
            <person name="Lyons E."/>
            <person name="Wicker T."/>
            <person name="Salzberg S.L."/>
            <person name="Devos K.M."/>
            <person name="Dvorak J."/>
        </authorList>
    </citation>
    <scope>NUCLEOTIDE SEQUENCE [LARGE SCALE GENOMIC DNA]</scope>
    <source>
        <strain evidence="2">cv. AL8/78</strain>
    </source>
</reference>
<sequence>RSPRGRASQRYQKRYRPLTTHRPRARTKNHQQSSAPDEGEGKRKPYALAAGGDLSPSPTSRTREEQEGRKALGPSVR</sequence>
<dbReference type="EnsemblPlants" id="AET5Gv20437100.1">
    <property type="protein sequence ID" value="AET5Gv20437100.1"/>
    <property type="gene ID" value="AET5Gv20437100"/>
</dbReference>
<evidence type="ECO:0000313" key="2">
    <source>
        <dbReference type="EnsemblPlants" id="AET5Gv20437100.1"/>
    </source>
</evidence>
<protein>
    <submittedName>
        <fullName evidence="2">Uncharacterized protein</fullName>
    </submittedName>
</protein>
<reference evidence="3" key="1">
    <citation type="journal article" date="2014" name="Science">
        <title>Ancient hybridizations among the ancestral genomes of bread wheat.</title>
        <authorList>
            <consortium name="International Wheat Genome Sequencing Consortium,"/>
            <person name="Marcussen T."/>
            <person name="Sandve S.R."/>
            <person name="Heier L."/>
            <person name="Spannagl M."/>
            <person name="Pfeifer M."/>
            <person name="Jakobsen K.S."/>
            <person name="Wulff B.B."/>
            <person name="Steuernagel B."/>
            <person name="Mayer K.F."/>
            <person name="Olsen O.A."/>
        </authorList>
    </citation>
    <scope>NUCLEOTIDE SEQUENCE [LARGE SCALE GENOMIC DNA]</scope>
    <source>
        <strain evidence="3">cv. AL8/78</strain>
    </source>
</reference>
<dbReference type="AlphaFoldDB" id="A0A453KJN8"/>
<feature type="compositionally biased region" description="Basic and acidic residues" evidence="1">
    <location>
        <begin position="61"/>
        <end position="70"/>
    </location>
</feature>
<evidence type="ECO:0000256" key="1">
    <source>
        <dbReference type="SAM" id="MobiDB-lite"/>
    </source>
</evidence>
<feature type="compositionally biased region" description="Basic residues" evidence="1">
    <location>
        <begin position="11"/>
        <end position="29"/>
    </location>
</feature>
<evidence type="ECO:0000313" key="3">
    <source>
        <dbReference type="Proteomes" id="UP000015105"/>
    </source>
</evidence>
<keyword evidence="3" id="KW-1185">Reference proteome</keyword>
<name>A0A453KJN8_AEGTS</name>